<evidence type="ECO:0000256" key="1">
    <source>
        <dbReference type="SAM" id="Phobius"/>
    </source>
</evidence>
<sequence>MLKLLLLTLGLIFSQAVASFVSGIGTSAESATSLPAVFLVSFAQTIVLSYLVVRSRYGGWKLYLAMFTVFFGITTALSQVETLVFLRYLVSVVPAAMVPRFFLQGFLTALIFSFLLLAVYGRWHSKKPATTVYSVPTPQKRLLVTLPVLALFYVGIYLSFGFFVFRPLAAQAFQEFYAGLELPAWILPFQVLRGLAFSALALFITRVATGKRWEKALLSALLFSVLMGFLLLLPNPYLPPSIRNAHFVEVTSSNFLFGWLSGWWLGTKDS</sequence>
<reference evidence="3 4" key="1">
    <citation type="submission" date="2023-03" db="EMBL/GenBank/DDBJ databases">
        <title>Novel Species.</title>
        <authorList>
            <person name="Ma S."/>
        </authorList>
    </citation>
    <scope>NUCLEOTIDE SEQUENCE [LARGE SCALE GENOMIC DNA]</scope>
    <source>
        <strain evidence="3 4">B11</strain>
    </source>
</reference>
<proteinExistence type="predicted"/>
<organism evidence="3 4">
    <name type="scientific">Thermatribacter velox</name>
    <dbReference type="NCBI Taxonomy" id="3039681"/>
    <lineage>
        <taxon>Bacteria</taxon>
        <taxon>Pseudomonadati</taxon>
        <taxon>Atribacterota</taxon>
        <taxon>Atribacteria</taxon>
        <taxon>Atribacterales</taxon>
        <taxon>Thermatribacteraceae</taxon>
        <taxon>Thermatribacter</taxon>
    </lineage>
</organism>
<feature type="transmembrane region" description="Helical" evidence="1">
    <location>
        <begin position="142"/>
        <end position="165"/>
    </location>
</feature>
<keyword evidence="1" id="KW-0472">Membrane</keyword>
<keyword evidence="4" id="KW-1185">Reference proteome</keyword>
<evidence type="ECO:0000256" key="2">
    <source>
        <dbReference type="SAM" id="SignalP"/>
    </source>
</evidence>
<feature type="transmembrane region" description="Helical" evidence="1">
    <location>
        <begin position="101"/>
        <end position="121"/>
    </location>
</feature>
<feature type="transmembrane region" description="Helical" evidence="1">
    <location>
        <begin position="185"/>
        <end position="204"/>
    </location>
</feature>
<evidence type="ECO:0000313" key="4">
    <source>
        <dbReference type="Proteomes" id="UP001461341"/>
    </source>
</evidence>
<accession>A0ABZ2Y9E4</accession>
<dbReference type="Proteomes" id="UP001461341">
    <property type="component" value="Chromosome"/>
</dbReference>
<dbReference type="EMBL" id="CP121689">
    <property type="protein sequence ID" value="WZL75629.1"/>
    <property type="molecule type" value="Genomic_DNA"/>
</dbReference>
<feature type="transmembrane region" description="Helical" evidence="1">
    <location>
        <begin position="34"/>
        <end position="53"/>
    </location>
</feature>
<dbReference type="RefSeq" id="WP_369017778.1">
    <property type="nucleotide sequence ID" value="NZ_CP121689.1"/>
</dbReference>
<protein>
    <submittedName>
        <fullName evidence="3">Uncharacterized protein</fullName>
    </submittedName>
</protein>
<feature type="transmembrane region" description="Helical" evidence="1">
    <location>
        <begin position="216"/>
        <end position="233"/>
    </location>
</feature>
<feature type="signal peptide" evidence="2">
    <location>
        <begin position="1"/>
        <end position="18"/>
    </location>
</feature>
<keyword evidence="1" id="KW-1133">Transmembrane helix</keyword>
<evidence type="ECO:0000313" key="3">
    <source>
        <dbReference type="EMBL" id="WZL75629.1"/>
    </source>
</evidence>
<keyword evidence="2" id="KW-0732">Signal</keyword>
<feature type="transmembrane region" description="Helical" evidence="1">
    <location>
        <begin position="62"/>
        <end position="89"/>
    </location>
</feature>
<feature type="chain" id="PRO_5045428202" evidence="2">
    <location>
        <begin position="19"/>
        <end position="270"/>
    </location>
</feature>
<name>A0ABZ2Y9E4_9BACT</name>
<gene>
    <name evidence="3" type="ORF">QBE54_08525</name>
</gene>
<keyword evidence="1" id="KW-0812">Transmembrane</keyword>